<dbReference type="InterPro" id="IPR041078">
    <property type="entry name" value="Plavaka"/>
</dbReference>
<dbReference type="Pfam" id="PF18759">
    <property type="entry name" value="Plavaka"/>
    <property type="match status" value="1"/>
</dbReference>
<sequence>ESPQTNDIKTQFHPNSGIPPKVHSFEEFGHRKVSETPVPLDFSPWRPFQSRLDFEVSEFALQAGLSDNLTTDLIDLLQRCCDQREKFTIKSSSEMKQLWDLASVKSLKFEKSSIAVEYQGKPKDFDVHYRPLWDWVEEIATNQDLSSEIVWDAQRLWKFDGSKWEKFIEEPWSASAWWNIQGKLPADSKPFFIILYADKNKLSSFGTQKGYPVIARCANLPSSIRNGTGIGGGRLVGWLPIVDEDPAETGKPGFVNFKNAVWHESVRKIIESLIPHSQTGCALVCGDDVTRSLFPIPFILSADYEEQCVMALIRGLGGLCPCPKCFVSQEDLSDLSVQFQLRTPVHTLEIFQQVKKCTTQVEKENILKEFSLRPHMNVFLDLNHVDPYFACSFDELHFDSSGLWGDHLFAQFKRHLDALPGRAGSVTVDSRYAQMPRWSKLNHFNSVTGTSFNDGSKHRDISKIFIFAAHDVFDQKSAAFQLLRALRSYLNMTMYGDLVIQTDSTIESGRSAVNNFSGMILVRNEELAKKSWNFIKMHYHVHLFDDIMAKGVSQVFSTKPNEKMHGPLRKIYHHRTNFKNIADQILRIQHQFMVATVIRAGLDTLDEYYSAPIDQEESDLQYFSKHFHLGSKCQPIALQEVENAHKSDTSFSRFRIELGKFMTGFLRVGKEIRFTPNDIITPFQYLNINYQSMETWEMETDQLRCNPNFYNQPRFDFVMFQKSEGNFSYAQLLYMFDCSVDEKHYPVACIQHYKVVLNRSAVDRRLGLVRIRKDFSKDAPKFIPIDSVVRGIVAPVAGSASEISVTERFIFDVVDGDMFLRIKKLYPGFTDTQ</sequence>
<evidence type="ECO:0000313" key="1">
    <source>
        <dbReference type="EMBL" id="THU90821.1"/>
    </source>
</evidence>
<dbReference type="OrthoDB" id="3239511at2759"/>
<gene>
    <name evidence="1" type="ORF">K435DRAFT_675329</name>
</gene>
<dbReference type="AlphaFoldDB" id="A0A4S8LNU0"/>
<proteinExistence type="predicted"/>
<protein>
    <submittedName>
        <fullName evidence="1">Uncharacterized protein</fullName>
    </submittedName>
</protein>
<dbReference type="Proteomes" id="UP000297245">
    <property type="component" value="Unassembled WGS sequence"/>
</dbReference>
<feature type="non-terminal residue" evidence="1">
    <location>
        <position position="1"/>
    </location>
</feature>
<keyword evidence="2" id="KW-1185">Reference proteome</keyword>
<organism evidence="1 2">
    <name type="scientific">Dendrothele bispora (strain CBS 962.96)</name>
    <dbReference type="NCBI Taxonomy" id="1314807"/>
    <lineage>
        <taxon>Eukaryota</taxon>
        <taxon>Fungi</taxon>
        <taxon>Dikarya</taxon>
        <taxon>Basidiomycota</taxon>
        <taxon>Agaricomycotina</taxon>
        <taxon>Agaricomycetes</taxon>
        <taxon>Agaricomycetidae</taxon>
        <taxon>Agaricales</taxon>
        <taxon>Agaricales incertae sedis</taxon>
        <taxon>Dendrothele</taxon>
    </lineage>
</organism>
<accession>A0A4S8LNU0</accession>
<evidence type="ECO:0000313" key="2">
    <source>
        <dbReference type="Proteomes" id="UP000297245"/>
    </source>
</evidence>
<dbReference type="EMBL" id="ML179324">
    <property type="protein sequence ID" value="THU90821.1"/>
    <property type="molecule type" value="Genomic_DNA"/>
</dbReference>
<name>A0A4S8LNU0_DENBC</name>
<reference evidence="1 2" key="1">
    <citation type="journal article" date="2019" name="Nat. Ecol. Evol.">
        <title>Megaphylogeny resolves global patterns of mushroom evolution.</title>
        <authorList>
            <person name="Varga T."/>
            <person name="Krizsan K."/>
            <person name="Foldi C."/>
            <person name="Dima B."/>
            <person name="Sanchez-Garcia M."/>
            <person name="Sanchez-Ramirez S."/>
            <person name="Szollosi G.J."/>
            <person name="Szarkandi J.G."/>
            <person name="Papp V."/>
            <person name="Albert L."/>
            <person name="Andreopoulos W."/>
            <person name="Angelini C."/>
            <person name="Antonin V."/>
            <person name="Barry K.W."/>
            <person name="Bougher N.L."/>
            <person name="Buchanan P."/>
            <person name="Buyck B."/>
            <person name="Bense V."/>
            <person name="Catcheside P."/>
            <person name="Chovatia M."/>
            <person name="Cooper J."/>
            <person name="Damon W."/>
            <person name="Desjardin D."/>
            <person name="Finy P."/>
            <person name="Geml J."/>
            <person name="Haridas S."/>
            <person name="Hughes K."/>
            <person name="Justo A."/>
            <person name="Karasinski D."/>
            <person name="Kautmanova I."/>
            <person name="Kiss B."/>
            <person name="Kocsube S."/>
            <person name="Kotiranta H."/>
            <person name="LaButti K.M."/>
            <person name="Lechner B.E."/>
            <person name="Liimatainen K."/>
            <person name="Lipzen A."/>
            <person name="Lukacs Z."/>
            <person name="Mihaltcheva S."/>
            <person name="Morgado L.N."/>
            <person name="Niskanen T."/>
            <person name="Noordeloos M.E."/>
            <person name="Ohm R.A."/>
            <person name="Ortiz-Santana B."/>
            <person name="Ovrebo C."/>
            <person name="Racz N."/>
            <person name="Riley R."/>
            <person name="Savchenko A."/>
            <person name="Shiryaev A."/>
            <person name="Soop K."/>
            <person name="Spirin V."/>
            <person name="Szebenyi C."/>
            <person name="Tomsovsky M."/>
            <person name="Tulloss R.E."/>
            <person name="Uehling J."/>
            <person name="Grigoriev I.V."/>
            <person name="Vagvolgyi C."/>
            <person name="Papp T."/>
            <person name="Martin F.M."/>
            <person name="Miettinen O."/>
            <person name="Hibbett D.S."/>
            <person name="Nagy L.G."/>
        </authorList>
    </citation>
    <scope>NUCLEOTIDE SEQUENCE [LARGE SCALE GENOMIC DNA]</scope>
    <source>
        <strain evidence="1 2">CBS 962.96</strain>
    </source>
</reference>